<dbReference type="PROSITE" id="PS50109">
    <property type="entry name" value="HIS_KIN"/>
    <property type="match status" value="1"/>
</dbReference>
<evidence type="ECO:0000313" key="8">
    <source>
        <dbReference type="EMBL" id="RJP14015.1"/>
    </source>
</evidence>
<proteinExistence type="predicted"/>
<dbReference type="PRINTS" id="PR00344">
    <property type="entry name" value="BCTRLSENSOR"/>
</dbReference>
<organism evidence="8 9">
    <name type="scientific">Abyssobacteria bacterium (strain SURF_5)</name>
    <dbReference type="NCBI Taxonomy" id="2093360"/>
    <lineage>
        <taxon>Bacteria</taxon>
        <taxon>Pseudomonadati</taxon>
        <taxon>Candidatus Hydrogenedentota</taxon>
        <taxon>Candidatus Abyssobacteria</taxon>
    </lineage>
</organism>
<accession>A0A3A4N661</accession>
<comment type="caution">
    <text evidence="8">The sequence shown here is derived from an EMBL/GenBank/DDBJ whole genome shotgun (WGS) entry which is preliminary data.</text>
</comment>
<dbReference type="InterPro" id="IPR036097">
    <property type="entry name" value="HisK_dim/P_sf"/>
</dbReference>
<dbReference type="Pfam" id="PF00072">
    <property type="entry name" value="Response_reg"/>
    <property type="match status" value="2"/>
</dbReference>
<dbReference type="SMART" id="SM00448">
    <property type="entry name" value="REC"/>
    <property type="match status" value="2"/>
</dbReference>
<dbReference type="EC" id="2.7.13.3" evidence="2"/>
<feature type="coiled-coil region" evidence="5">
    <location>
        <begin position="122"/>
        <end position="178"/>
    </location>
</feature>
<dbReference type="AlphaFoldDB" id="A0A3A4N661"/>
<name>A0A3A4N661_ABYX5</name>
<dbReference type="PROSITE" id="PS50110">
    <property type="entry name" value="RESPONSE_REGULATORY"/>
    <property type="match status" value="2"/>
</dbReference>
<dbReference type="Pfam" id="PF00512">
    <property type="entry name" value="HisKA"/>
    <property type="match status" value="1"/>
</dbReference>
<evidence type="ECO:0000313" key="9">
    <source>
        <dbReference type="Proteomes" id="UP000265882"/>
    </source>
</evidence>
<dbReference type="SMART" id="SM00388">
    <property type="entry name" value="HisKA"/>
    <property type="match status" value="1"/>
</dbReference>
<keyword evidence="3 4" id="KW-0597">Phosphoprotein</keyword>
<reference evidence="8 9" key="1">
    <citation type="journal article" date="2017" name="ISME J.">
        <title>Energy and carbon metabolisms in a deep terrestrial subsurface fluid microbial community.</title>
        <authorList>
            <person name="Momper L."/>
            <person name="Jungbluth S.P."/>
            <person name="Lee M.D."/>
            <person name="Amend J.P."/>
        </authorList>
    </citation>
    <scope>NUCLEOTIDE SEQUENCE [LARGE SCALE GENOMIC DNA]</scope>
    <source>
        <strain evidence="8">SURF_5</strain>
    </source>
</reference>
<dbReference type="EMBL" id="QZKU01000145">
    <property type="protein sequence ID" value="RJP14015.1"/>
    <property type="molecule type" value="Genomic_DNA"/>
</dbReference>
<dbReference type="InterPro" id="IPR001789">
    <property type="entry name" value="Sig_transdc_resp-reg_receiver"/>
</dbReference>
<dbReference type="InterPro" id="IPR004358">
    <property type="entry name" value="Sig_transdc_His_kin-like_C"/>
</dbReference>
<dbReference type="Proteomes" id="UP000265882">
    <property type="component" value="Unassembled WGS sequence"/>
</dbReference>
<evidence type="ECO:0000256" key="4">
    <source>
        <dbReference type="PROSITE-ProRule" id="PRU00169"/>
    </source>
</evidence>
<feature type="modified residue" description="4-aspartylphosphate" evidence="4">
    <location>
        <position position="465"/>
    </location>
</feature>
<dbReference type="PANTHER" id="PTHR43547">
    <property type="entry name" value="TWO-COMPONENT HISTIDINE KINASE"/>
    <property type="match status" value="1"/>
</dbReference>
<dbReference type="SMART" id="SM00387">
    <property type="entry name" value="HATPase_c"/>
    <property type="match status" value="1"/>
</dbReference>
<dbReference type="InterPro" id="IPR003661">
    <property type="entry name" value="HisK_dim/P_dom"/>
</dbReference>
<dbReference type="SUPFAM" id="SSF52172">
    <property type="entry name" value="CheY-like"/>
    <property type="match status" value="2"/>
</dbReference>
<evidence type="ECO:0000259" key="7">
    <source>
        <dbReference type="PROSITE" id="PS50110"/>
    </source>
</evidence>
<evidence type="ECO:0000256" key="1">
    <source>
        <dbReference type="ARBA" id="ARBA00000085"/>
    </source>
</evidence>
<keyword evidence="5" id="KW-0175">Coiled coil</keyword>
<dbReference type="SUPFAM" id="SSF55874">
    <property type="entry name" value="ATPase domain of HSP90 chaperone/DNA topoisomerase II/histidine kinase"/>
    <property type="match status" value="1"/>
</dbReference>
<sequence>MEHKMHKILVVDDELSVREALRIILKDNFEVILKDSAEAGLEYLNFNEVDLVFLDILMPGMSGLEALKIIKTRPQPPEVVIVTATRTVKNAVEAMKHGAFEYVTKPFDVDEIKLIAERGIENHHLVLECSSLRQQMENEKERFYKELEGKVRERTAELEEANRKLRETHEQLVRSEKLASLGELVAGVAHELNNKLLPVLAYAQLLKEQKFPDGILRYVDTIERSASAAASVVSSLLNFSRPSSATRNPVDLNATMRETLSLLDYKIKAGRVRVKVELEERIPLTMADEKQIAQVFLNIINNAFQAMEPNGGELNIRSTRKGDNIFFTFTDTGCGISEEHMLKIFDPFFSTKGSGGTGLGLSVSHGLISAHKGEITVKSKVGKGTTFTIRLPITRVMEESAVKEEPIRYTPQRTKPRVLVAEDDPDCMLAITDILKAEHEVISVCNGQEAVKNLKKENFDLLIVDCRMPGLNGVELYRWLIENKSELQRRVIFMTGDIFVPEIKSFLEKSGCPYITKPFVMDDFKRTITAALTAP</sequence>
<dbReference type="InterPro" id="IPR011006">
    <property type="entry name" value="CheY-like_superfamily"/>
</dbReference>
<protein>
    <recommendedName>
        <fullName evidence="2">histidine kinase</fullName>
        <ecNumber evidence="2">2.7.13.3</ecNumber>
    </recommendedName>
</protein>
<dbReference type="Gene3D" id="3.30.565.10">
    <property type="entry name" value="Histidine kinase-like ATPase, C-terminal domain"/>
    <property type="match status" value="1"/>
</dbReference>
<dbReference type="InterPro" id="IPR005467">
    <property type="entry name" value="His_kinase_dom"/>
</dbReference>
<evidence type="ECO:0000259" key="6">
    <source>
        <dbReference type="PROSITE" id="PS50109"/>
    </source>
</evidence>
<dbReference type="PANTHER" id="PTHR43547:SF2">
    <property type="entry name" value="HYBRID SIGNAL TRANSDUCTION HISTIDINE KINASE C"/>
    <property type="match status" value="1"/>
</dbReference>
<comment type="catalytic activity">
    <reaction evidence="1">
        <text>ATP + protein L-histidine = ADP + protein N-phospho-L-histidine.</text>
        <dbReference type="EC" id="2.7.13.3"/>
    </reaction>
</comment>
<dbReference type="Gene3D" id="1.10.287.130">
    <property type="match status" value="1"/>
</dbReference>
<dbReference type="CDD" id="cd00156">
    <property type="entry name" value="REC"/>
    <property type="match status" value="1"/>
</dbReference>
<dbReference type="CDD" id="cd00082">
    <property type="entry name" value="HisKA"/>
    <property type="match status" value="1"/>
</dbReference>
<gene>
    <name evidence="8" type="ORF">C4520_21935</name>
</gene>
<feature type="modified residue" description="4-aspartylphosphate" evidence="4">
    <location>
        <position position="55"/>
    </location>
</feature>
<feature type="domain" description="Response regulatory" evidence="7">
    <location>
        <begin position="7"/>
        <end position="120"/>
    </location>
</feature>
<dbReference type="InterPro" id="IPR003594">
    <property type="entry name" value="HATPase_dom"/>
</dbReference>
<evidence type="ECO:0000256" key="3">
    <source>
        <dbReference type="ARBA" id="ARBA00022553"/>
    </source>
</evidence>
<dbReference type="SUPFAM" id="SSF47384">
    <property type="entry name" value="Homodimeric domain of signal transducing histidine kinase"/>
    <property type="match status" value="1"/>
</dbReference>
<dbReference type="Gene3D" id="3.40.50.2300">
    <property type="match status" value="2"/>
</dbReference>
<evidence type="ECO:0000256" key="2">
    <source>
        <dbReference type="ARBA" id="ARBA00012438"/>
    </source>
</evidence>
<dbReference type="GO" id="GO:0000155">
    <property type="term" value="F:phosphorelay sensor kinase activity"/>
    <property type="evidence" value="ECO:0007669"/>
    <property type="project" value="InterPro"/>
</dbReference>
<dbReference type="Pfam" id="PF02518">
    <property type="entry name" value="HATPase_c"/>
    <property type="match status" value="1"/>
</dbReference>
<feature type="domain" description="Histidine kinase" evidence="6">
    <location>
        <begin position="187"/>
        <end position="395"/>
    </location>
</feature>
<feature type="domain" description="Response regulatory" evidence="7">
    <location>
        <begin position="417"/>
        <end position="532"/>
    </location>
</feature>
<evidence type="ECO:0000256" key="5">
    <source>
        <dbReference type="SAM" id="Coils"/>
    </source>
</evidence>
<dbReference type="InterPro" id="IPR036890">
    <property type="entry name" value="HATPase_C_sf"/>
</dbReference>